<dbReference type="AlphaFoldDB" id="A0A5S9NGI8"/>
<sequence>MKKLVPILLLPVVVALAAGILAPKLASEARLRSEVETMVQAAIGQRPVIDGAVSFSVFPWPAIDMAGVSIDHPRARLEAGSARIVLDLLPLLTGRASADHIELTDADLTLADPGEGVDALAALVAGLGTAQSEADVYVTDGSLKIAHADGDEAAIPEADIRLGWRGGRDATAKGRVVWRGEPLEVDATLSGLAALASGGAGSLRLSLSGAPAELSFQGGARLAGGPVVTGALTVASRQLRDALEWLGLDAPTERGFGAFNLRANALLSEQGAVLSEARIDLDGNSSVGAFNLRLDGGHANLQGSLASESFDLSPYGQLSLAGSQGGSWSRESIDLRRTRALDADLRLSATQLRVGDAVLQRMAASAALKSGKLSIAIGEAEAWGGIFRAALHVSPVDTGSGADVRLDLSADDVALAKALGELFRLQRLEGTGSFRLSAGGSGASMMEIVQKLSGAFTLTGENGALVGIDVGRILSRLEKRPLSGAGDLRGGRTPYDDIVIDASIRDGIAKLDRIDLTSAKLRIALSGESSIAQRDLDFAGTAQLVSEAGQKAETAKTGAVAADAARAAPVAFELPFIVRGEWERPIVLPDPQALIRRSGAARPLFGSPDAMGVAGPLP</sequence>
<evidence type="ECO:0000259" key="1">
    <source>
        <dbReference type="Pfam" id="PF05170"/>
    </source>
</evidence>
<dbReference type="EMBL" id="CACSAS010000001">
    <property type="protein sequence ID" value="CAA0087761.1"/>
    <property type="molecule type" value="Genomic_DNA"/>
</dbReference>
<dbReference type="GO" id="GO:0005886">
    <property type="term" value="C:plasma membrane"/>
    <property type="evidence" value="ECO:0007669"/>
    <property type="project" value="TreeGrafter"/>
</dbReference>
<gene>
    <name evidence="2" type="ORF">STARVERO_00555</name>
</gene>
<dbReference type="RefSeq" id="WP_159597832.1">
    <property type="nucleotide sequence ID" value="NZ_CACSAS010000001.1"/>
</dbReference>
<proteinExistence type="predicted"/>
<organism evidence="2 3">
    <name type="scientific">Starkeya nomas</name>
    <dbReference type="NCBI Taxonomy" id="2666134"/>
    <lineage>
        <taxon>Bacteria</taxon>
        <taxon>Pseudomonadati</taxon>
        <taxon>Pseudomonadota</taxon>
        <taxon>Alphaproteobacteria</taxon>
        <taxon>Hyphomicrobiales</taxon>
        <taxon>Xanthobacteraceae</taxon>
        <taxon>Starkeya</taxon>
    </lineage>
</organism>
<reference evidence="2 3" key="1">
    <citation type="submission" date="2019-12" db="EMBL/GenBank/DDBJ databases">
        <authorList>
            <person name="Reyes-Prieto M."/>
        </authorList>
    </citation>
    <scope>NUCLEOTIDE SEQUENCE [LARGE SCALE GENOMIC DNA]</scope>
    <source>
        <strain evidence="2">HF14-78462</strain>
    </source>
</reference>
<evidence type="ECO:0000313" key="2">
    <source>
        <dbReference type="EMBL" id="CAA0087761.1"/>
    </source>
</evidence>
<dbReference type="Pfam" id="PF05170">
    <property type="entry name" value="AsmA"/>
    <property type="match status" value="1"/>
</dbReference>
<dbReference type="PANTHER" id="PTHR30441">
    <property type="entry name" value="DUF748 DOMAIN-CONTAINING PROTEIN"/>
    <property type="match status" value="1"/>
</dbReference>
<dbReference type="GO" id="GO:0090313">
    <property type="term" value="P:regulation of protein targeting to membrane"/>
    <property type="evidence" value="ECO:0007669"/>
    <property type="project" value="TreeGrafter"/>
</dbReference>
<dbReference type="InterPro" id="IPR007844">
    <property type="entry name" value="AsmA"/>
</dbReference>
<accession>A0A5S9NGI8</accession>
<dbReference type="PANTHER" id="PTHR30441:SF4">
    <property type="entry name" value="PROTEIN ASMA"/>
    <property type="match status" value="1"/>
</dbReference>
<protein>
    <recommendedName>
        <fullName evidence="1">AsmA domain-containing protein</fullName>
    </recommendedName>
</protein>
<name>A0A5S9NGI8_9HYPH</name>
<feature type="domain" description="AsmA" evidence="1">
    <location>
        <begin position="326"/>
        <end position="510"/>
    </location>
</feature>
<dbReference type="Proteomes" id="UP000433050">
    <property type="component" value="Unassembled WGS sequence"/>
</dbReference>
<dbReference type="InterPro" id="IPR052894">
    <property type="entry name" value="AsmA-related"/>
</dbReference>
<keyword evidence="3" id="KW-1185">Reference proteome</keyword>
<evidence type="ECO:0000313" key="3">
    <source>
        <dbReference type="Proteomes" id="UP000433050"/>
    </source>
</evidence>